<organism evidence="10 11">
    <name type="scientific">Erwinia tracheiphila</name>
    <dbReference type="NCBI Taxonomy" id="65700"/>
    <lineage>
        <taxon>Bacteria</taxon>
        <taxon>Pseudomonadati</taxon>
        <taxon>Pseudomonadota</taxon>
        <taxon>Gammaproteobacteria</taxon>
        <taxon>Enterobacterales</taxon>
        <taxon>Erwiniaceae</taxon>
        <taxon>Erwinia</taxon>
    </lineage>
</organism>
<comment type="subcellular location">
    <subcellularLocation>
        <location evidence="1 7">Periplasm</location>
    </subcellularLocation>
</comment>
<dbReference type="GO" id="GO:0046688">
    <property type="term" value="P:response to copper ion"/>
    <property type="evidence" value="ECO:0007669"/>
    <property type="project" value="UniProtKB-UniRule"/>
</dbReference>
<dbReference type="SUPFAM" id="SSF81296">
    <property type="entry name" value="E set domains"/>
    <property type="match status" value="1"/>
</dbReference>
<dbReference type="PANTHER" id="PTHR34820">
    <property type="entry name" value="INNER MEMBRANE PROTEIN YEBZ"/>
    <property type="match status" value="1"/>
</dbReference>
<keyword evidence="4 7" id="KW-0732">Signal</keyword>
<dbReference type="NCBIfam" id="NF007636">
    <property type="entry name" value="PRK10301.1"/>
    <property type="match status" value="1"/>
</dbReference>
<dbReference type="InterPro" id="IPR032694">
    <property type="entry name" value="CopC/D"/>
</dbReference>
<evidence type="ECO:0000256" key="7">
    <source>
        <dbReference type="RuleBase" id="RU369037"/>
    </source>
</evidence>
<dbReference type="FunFam" id="2.60.40.1220:FF:000001">
    <property type="entry name" value="CopC domain-containing protein YobA"/>
    <property type="match status" value="1"/>
</dbReference>
<dbReference type="Proteomes" id="UP000264980">
    <property type="component" value="Chromosome"/>
</dbReference>
<dbReference type="EMBL" id="CP013970">
    <property type="protein sequence ID" value="AXF75672.1"/>
    <property type="molecule type" value="Genomic_DNA"/>
</dbReference>
<reference evidence="11" key="1">
    <citation type="submission" date="2016-01" db="EMBL/GenBank/DDBJ databases">
        <authorList>
            <person name="Shapiro L."/>
        </authorList>
    </citation>
    <scope>NUCLEOTIDE SEQUENCE [LARGE SCALE GENOMIC DNA]</scope>
    <source>
        <strain evidence="11">MDcuke</strain>
    </source>
</reference>
<feature type="chain" id="PRO_5016823915" description="Copper resistance protein C" evidence="8">
    <location>
        <begin position="26"/>
        <end position="123"/>
    </location>
</feature>
<proteinExistence type="inferred from homology"/>
<evidence type="ECO:0000256" key="5">
    <source>
        <dbReference type="ARBA" id="ARBA00022764"/>
    </source>
</evidence>
<keyword evidence="3 7" id="KW-0479">Metal-binding</keyword>
<dbReference type="PANTHER" id="PTHR34820:SF4">
    <property type="entry name" value="INNER MEMBRANE PROTEIN YEBZ"/>
    <property type="match status" value="1"/>
</dbReference>
<dbReference type="GO" id="GO:0006825">
    <property type="term" value="P:copper ion transport"/>
    <property type="evidence" value="ECO:0007669"/>
    <property type="project" value="InterPro"/>
</dbReference>
<dbReference type="InterPro" id="IPR007348">
    <property type="entry name" value="CopC_dom"/>
</dbReference>
<accession>A0A345CQF5</accession>
<evidence type="ECO:0000256" key="3">
    <source>
        <dbReference type="ARBA" id="ARBA00022723"/>
    </source>
</evidence>
<evidence type="ECO:0000256" key="4">
    <source>
        <dbReference type="ARBA" id="ARBA00022729"/>
    </source>
</evidence>
<dbReference type="Gene3D" id="2.60.40.1220">
    <property type="match status" value="1"/>
</dbReference>
<dbReference type="InterPro" id="IPR047685">
    <property type="entry name" value="CopC-like"/>
</dbReference>
<feature type="signal peptide" evidence="8">
    <location>
        <begin position="1"/>
        <end position="25"/>
    </location>
</feature>
<evidence type="ECO:0000256" key="2">
    <source>
        <dbReference type="ARBA" id="ARBA00010509"/>
    </source>
</evidence>
<keyword evidence="5 7" id="KW-0574">Periplasm</keyword>
<dbReference type="RefSeq" id="WP_233478517.1">
    <property type="nucleotide sequence ID" value="NZ_CP013970.1"/>
</dbReference>
<feature type="domain" description="CopC" evidence="9">
    <location>
        <begin position="26"/>
        <end position="122"/>
    </location>
</feature>
<dbReference type="InterPro" id="IPR014756">
    <property type="entry name" value="Ig_E-set"/>
</dbReference>
<dbReference type="GO" id="GO:0042597">
    <property type="term" value="C:periplasmic space"/>
    <property type="evidence" value="ECO:0007669"/>
    <property type="project" value="UniProtKB-SubCell"/>
</dbReference>
<dbReference type="Pfam" id="PF04234">
    <property type="entry name" value="CopC"/>
    <property type="match status" value="1"/>
</dbReference>
<dbReference type="AlphaFoldDB" id="A0A345CQF5"/>
<keyword evidence="6 7" id="KW-0186">Copper</keyword>
<evidence type="ECO:0000313" key="10">
    <source>
        <dbReference type="EMBL" id="AXF75672.1"/>
    </source>
</evidence>
<comment type="similarity">
    <text evidence="2 7">Belongs to the CopC family.</text>
</comment>
<comment type="function">
    <text evidence="7">Involved in copper resistance.</text>
</comment>
<dbReference type="InterPro" id="IPR014755">
    <property type="entry name" value="Cu-Rt/internalin_Ig-like"/>
</dbReference>
<gene>
    <name evidence="10" type="ORF">AV903_05485</name>
</gene>
<dbReference type="NCBIfam" id="NF033814">
    <property type="entry name" value="copper_CopC"/>
    <property type="match status" value="1"/>
</dbReference>
<evidence type="ECO:0000259" key="9">
    <source>
        <dbReference type="Pfam" id="PF04234"/>
    </source>
</evidence>
<evidence type="ECO:0000256" key="1">
    <source>
        <dbReference type="ARBA" id="ARBA00004418"/>
    </source>
</evidence>
<evidence type="ECO:0000256" key="6">
    <source>
        <dbReference type="ARBA" id="ARBA00023008"/>
    </source>
</evidence>
<dbReference type="GO" id="GO:0005886">
    <property type="term" value="C:plasma membrane"/>
    <property type="evidence" value="ECO:0007669"/>
    <property type="project" value="TreeGrafter"/>
</dbReference>
<evidence type="ECO:0000256" key="8">
    <source>
        <dbReference type="SAM" id="SignalP"/>
    </source>
</evidence>
<dbReference type="GO" id="GO:0005507">
    <property type="term" value="F:copper ion binding"/>
    <property type="evidence" value="ECO:0007669"/>
    <property type="project" value="UniProtKB-UniRule"/>
</dbReference>
<name>A0A345CQF5_9GAMM</name>
<evidence type="ECO:0000313" key="11">
    <source>
        <dbReference type="Proteomes" id="UP000264980"/>
    </source>
</evidence>
<protein>
    <recommendedName>
        <fullName evidence="7">Copper resistance protein C</fullName>
    </recommendedName>
</protein>
<sequence length="123" mass="13341">MSMRKFSAFFISALAASLFSQQALAHAHLKNQYPAANASMDASPQALTLTFSEDIEPAFSGVEVRDGGQKTVPLAKAQRAPEQHNQMIVPLEKPLTSGTYQVSWHVLSTDGHKTSGTYSFSVK</sequence>